<dbReference type="Gene3D" id="3.20.20.450">
    <property type="entry name" value="EAL domain"/>
    <property type="match status" value="1"/>
</dbReference>
<dbReference type="GO" id="GO:0000160">
    <property type="term" value="P:phosphorelay signal transduction system"/>
    <property type="evidence" value="ECO:0007669"/>
    <property type="project" value="InterPro"/>
</dbReference>
<evidence type="ECO:0000259" key="4">
    <source>
        <dbReference type="PROSITE" id="PS50887"/>
    </source>
</evidence>
<dbReference type="PROSITE" id="PS50883">
    <property type="entry name" value="EAL"/>
    <property type="match status" value="1"/>
</dbReference>
<dbReference type="Gene3D" id="3.30.70.270">
    <property type="match status" value="1"/>
</dbReference>
<dbReference type="Pfam" id="PF00990">
    <property type="entry name" value="GGDEF"/>
    <property type="match status" value="1"/>
</dbReference>
<feature type="domain" description="GGDEF" evidence="4">
    <location>
        <begin position="201"/>
        <end position="328"/>
    </location>
</feature>
<dbReference type="InterPro" id="IPR001633">
    <property type="entry name" value="EAL_dom"/>
</dbReference>
<feature type="domain" description="Response regulatory" evidence="2">
    <location>
        <begin position="36"/>
        <end position="160"/>
    </location>
</feature>
<reference evidence="5 6" key="1">
    <citation type="submission" date="2019-09" db="EMBL/GenBank/DDBJ databases">
        <title>Nitrincola iocasae sp. nov., a bacterium isolated from the sediment collected at a cold seep field in South China Sea.</title>
        <authorList>
            <person name="Zhang H."/>
            <person name="Wang H."/>
            <person name="Li C."/>
        </authorList>
    </citation>
    <scope>NUCLEOTIDE SEQUENCE [LARGE SCALE GENOMIC DNA]</scope>
    <source>
        <strain evidence="5 6">KXZD1103</strain>
    </source>
</reference>
<name>A0A5J6LG56_9GAMM</name>
<dbReference type="SMART" id="SM00448">
    <property type="entry name" value="REC"/>
    <property type="match status" value="1"/>
</dbReference>
<dbReference type="GO" id="GO:0071111">
    <property type="term" value="F:cyclic-guanylate-specific phosphodiesterase activity"/>
    <property type="evidence" value="ECO:0007669"/>
    <property type="project" value="InterPro"/>
</dbReference>
<dbReference type="SUPFAM" id="SSF141868">
    <property type="entry name" value="EAL domain-like"/>
    <property type="match status" value="1"/>
</dbReference>
<proteinExistence type="predicted"/>
<dbReference type="PROSITE" id="PS50110">
    <property type="entry name" value="RESPONSE_REGULATORY"/>
    <property type="match status" value="1"/>
</dbReference>
<dbReference type="Proteomes" id="UP000325606">
    <property type="component" value="Chromosome"/>
</dbReference>
<keyword evidence="1" id="KW-0597">Phosphoprotein</keyword>
<dbReference type="SUPFAM" id="SSF55073">
    <property type="entry name" value="Nucleotide cyclase"/>
    <property type="match status" value="1"/>
</dbReference>
<protein>
    <submittedName>
        <fullName evidence="5">EAL domain-containing protein</fullName>
    </submittedName>
</protein>
<dbReference type="InterPro" id="IPR029787">
    <property type="entry name" value="Nucleotide_cyclase"/>
</dbReference>
<dbReference type="CDD" id="cd01949">
    <property type="entry name" value="GGDEF"/>
    <property type="match status" value="1"/>
</dbReference>
<dbReference type="InterPro" id="IPR000160">
    <property type="entry name" value="GGDEF_dom"/>
</dbReference>
<dbReference type="RefSeq" id="WP_151057071.1">
    <property type="nucleotide sequence ID" value="NZ_CP044222.1"/>
</dbReference>
<dbReference type="CDD" id="cd01948">
    <property type="entry name" value="EAL"/>
    <property type="match status" value="1"/>
</dbReference>
<dbReference type="InterPro" id="IPR043128">
    <property type="entry name" value="Rev_trsase/Diguanyl_cyclase"/>
</dbReference>
<dbReference type="SMART" id="SM00052">
    <property type="entry name" value="EAL"/>
    <property type="match status" value="1"/>
</dbReference>
<dbReference type="AlphaFoldDB" id="A0A5J6LG56"/>
<dbReference type="InterPro" id="IPR001789">
    <property type="entry name" value="Sig_transdc_resp-reg_receiver"/>
</dbReference>
<dbReference type="InterPro" id="IPR050706">
    <property type="entry name" value="Cyclic-di-GMP_PDE-like"/>
</dbReference>
<dbReference type="SMART" id="SM00267">
    <property type="entry name" value="GGDEF"/>
    <property type="match status" value="1"/>
</dbReference>
<feature type="modified residue" description="4-aspartylphosphate" evidence="1">
    <location>
        <position position="91"/>
    </location>
</feature>
<dbReference type="InterPro" id="IPR035919">
    <property type="entry name" value="EAL_sf"/>
</dbReference>
<dbReference type="EMBL" id="CP044222">
    <property type="protein sequence ID" value="QEW07544.1"/>
    <property type="molecule type" value="Genomic_DNA"/>
</dbReference>
<evidence type="ECO:0000313" key="5">
    <source>
        <dbReference type="EMBL" id="QEW07544.1"/>
    </source>
</evidence>
<dbReference type="PANTHER" id="PTHR33121:SF79">
    <property type="entry name" value="CYCLIC DI-GMP PHOSPHODIESTERASE PDED-RELATED"/>
    <property type="match status" value="1"/>
</dbReference>
<dbReference type="PANTHER" id="PTHR33121">
    <property type="entry name" value="CYCLIC DI-GMP PHOSPHODIESTERASE PDEF"/>
    <property type="match status" value="1"/>
</dbReference>
<organism evidence="5 6">
    <name type="scientific">Nitrincola iocasae</name>
    <dbReference type="NCBI Taxonomy" id="2614693"/>
    <lineage>
        <taxon>Bacteria</taxon>
        <taxon>Pseudomonadati</taxon>
        <taxon>Pseudomonadota</taxon>
        <taxon>Gammaproteobacteria</taxon>
        <taxon>Oceanospirillales</taxon>
        <taxon>Oceanospirillaceae</taxon>
        <taxon>Nitrincola</taxon>
    </lineage>
</organism>
<sequence>MSDQLFEFLDDIDAVNSHAQQPCVSVKHTPKPRSLKLLVVDDDEDVHLMTELLLKGLNFDEHQLLVQHAYNSQEAYDILLHDPDIAVMLLDVVMESEDAGLQLVHRIRHSLRRSKLRIILRTGQPGYAPELETIQRYDINDYKTKTELTRERLYTCLMTAARSYRQLDQLEQLAYEDHLTGLLNRNGLLRALEIKAEGKVEDYALVLLDIDNFSMINDTFGAHYADRFLIDFAAILQHLPMTEGVARLGADQFGLIVGSRGSLVEEIIRSQLTSRTLAIEGVETALSFCMGIAHCHKELAPSEMLGHATLALKRAKKVGIGQAVTFSDAMICSLRERVSMLSSLKQDLDRHRLYLVYQPQIHLKSGQLIGVEALVRWMDESGQMISPAVFIELAEQSGLIVKLGEWVLRRALYDCAELCRTRPGFRVAVNVSPLQFQQLDFVDQVKAGLHEQGLEGQHLDLEITESVSMSYAEETIEKFNALRALGVTISIDDFGTGFSSLSYLERLHVDCLKIDRSFVDKLTTSTSGYRIAQTILTLGQRLNMRVLAEGIETDAQLNELVKLNCDEGQGYLIARPMKIDALHEWIAVHAEQQSL</sequence>
<feature type="domain" description="EAL" evidence="3">
    <location>
        <begin position="337"/>
        <end position="590"/>
    </location>
</feature>
<dbReference type="NCBIfam" id="TIGR00254">
    <property type="entry name" value="GGDEF"/>
    <property type="match status" value="1"/>
</dbReference>
<evidence type="ECO:0000259" key="2">
    <source>
        <dbReference type="PROSITE" id="PS50110"/>
    </source>
</evidence>
<dbReference type="Gene3D" id="3.40.50.2300">
    <property type="match status" value="1"/>
</dbReference>
<dbReference type="SUPFAM" id="SSF52172">
    <property type="entry name" value="CheY-like"/>
    <property type="match status" value="1"/>
</dbReference>
<accession>A0A5J6LG56</accession>
<dbReference type="PROSITE" id="PS50887">
    <property type="entry name" value="GGDEF"/>
    <property type="match status" value="1"/>
</dbReference>
<evidence type="ECO:0000256" key="1">
    <source>
        <dbReference type="PROSITE-ProRule" id="PRU00169"/>
    </source>
</evidence>
<dbReference type="InterPro" id="IPR011006">
    <property type="entry name" value="CheY-like_superfamily"/>
</dbReference>
<dbReference type="Pfam" id="PF00563">
    <property type="entry name" value="EAL"/>
    <property type="match status" value="1"/>
</dbReference>
<dbReference type="KEGG" id="nik:F5I99_14140"/>
<evidence type="ECO:0000313" key="6">
    <source>
        <dbReference type="Proteomes" id="UP000325606"/>
    </source>
</evidence>
<evidence type="ECO:0000259" key="3">
    <source>
        <dbReference type="PROSITE" id="PS50883"/>
    </source>
</evidence>
<gene>
    <name evidence="5" type="ORF">F5I99_14140</name>
</gene>
<keyword evidence="6" id="KW-1185">Reference proteome</keyword>